<accession>A0A445AHF2</accession>
<dbReference type="AlphaFoldDB" id="A0A445AHF2"/>
<dbReference type="Proteomes" id="UP000289738">
    <property type="component" value="Chromosome B02"/>
</dbReference>
<comment type="caution">
    <text evidence="2">The sequence shown here is derived from an EMBL/GenBank/DDBJ whole genome shotgun (WGS) entry which is preliminary data.</text>
</comment>
<sequence>MQKEVNELKSLVKMMLQQKSSGVDLDMLAAQLGSTLGNPNNDAHEEENYMILWILQQFLWACYTYKLTSLQVGLAKIQVTRIKRDYMERHLHVLNTQTVTYGKLFHFFHFSKRFENKETLPFSSENQSSKYTSHCSKPPLKHHQTLHQESEEKTKQQYSTENGSKKPNKRP</sequence>
<gene>
    <name evidence="2" type="ORF">Ahy_B02g059904</name>
</gene>
<organism evidence="2 3">
    <name type="scientific">Arachis hypogaea</name>
    <name type="common">Peanut</name>
    <dbReference type="NCBI Taxonomy" id="3818"/>
    <lineage>
        <taxon>Eukaryota</taxon>
        <taxon>Viridiplantae</taxon>
        <taxon>Streptophyta</taxon>
        <taxon>Embryophyta</taxon>
        <taxon>Tracheophyta</taxon>
        <taxon>Spermatophyta</taxon>
        <taxon>Magnoliopsida</taxon>
        <taxon>eudicotyledons</taxon>
        <taxon>Gunneridae</taxon>
        <taxon>Pentapetalae</taxon>
        <taxon>rosids</taxon>
        <taxon>fabids</taxon>
        <taxon>Fabales</taxon>
        <taxon>Fabaceae</taxon>
        <taxon>Papilionoideae</taxon>
        <taxon>50 kb inversion clade</taxon>
        <taxon>dalbergioids sensu lato</taxon>
        <taxon>Dalbergieae</taxon>
        <taxon>Pterocarpus clade</taxon>
        <taxon>Arachis</taxon>
    </lineage>
</organism>
<keyword evidence="3" id="KW-1185">Reference proteome</keyword>
<name>A0A445AHF2_ARAHY</name>
<evidence type="ECO:0000313" key="2">
    <source>
        <dbReference type="EMBL" id="RYR25873.1"/>
    </source>
</evidence>
<feature type="compositionally biased region" description="Basic and acidic residues" evidence="1">
    <location>
        <begin position="146"/>
        <end position="155"/>
    </location>
</feature>
<feature type="compositionally biased region" description="Polar residues" evidence="1">
    <location>
        <begin position="121"/>
        <end position="135"/>
    </location>
</feature>
<protein>
    <submittedName>
        <fullName evidence="2">Uncharacterized protein</fullName>
    </submittedName>
</protein>
<evidence type="ECO:0000313" key="3">
    <source>
        <dbReference type="Proteomes" id="UP000289738"/>
    </source>
</evidence>
<reference evidence="2 3" key="1">
    <citation type="submission" date="2019-01" db="EMBL/GenBank/DDBJ databases">
        <title>Sequencing of cultivated peanut Arachis hypogaea provides insights into genome evolution and oil improvement.</title>
        <authorList>
            <person name="Chen X."/>
        </authorList>
    </citation>
    <scope>NUCLEOTIDE SEQUENCE [LARGE SCALE GENOMIC DNA]</scope>
    <source>
        <strain evidence="3">cv. Fuhuasheng</strain>
        <tissue evidence="2">Leaves</tissue>
    </source>
</reference>
<feature type="region of interest" description="Disordered" evidence="1">
    <location>
        <begin position="121"/>
        <end position="171"/>
    </location>
</feature>
<dbReference type="EMBL" id="SDMP01000012">
    <property type="protein sequence ID" value="RYR25873.1"/>
    <property type="molecule type" value="Genomic_DNA"/>
</dbReference>
<evidence type="ECO:0000256" key="1">
    <source>
        <dbReference type="SAM" id="MobiDB-lite"/>
    </source>
</evidence>
<proteinExistence type="predicted"/>